<name>A0ABV7PY73_9ACTN</name>
<evidence type="ECO:0008006" key="3">
    <source>
        <dbReference type="Google" id="ProtNLM"/>
    </source>
</evidence>
<organism evidence="1 2">
    <name type="scientific">Glycomyces rhizosphaerae</name>
    <dbReference type="NCBI Taxonomy" id="2054422"/>
    <lineage>
        <taxon>Bacteria</taxon>
        <taxon>Bacillati</taxon>
        <taxon>Actinomycetota</taxon>
        <taxon>Actinomycetes</taxon>
        <taxon>Glycomycetales</taxon>
        <taxon>Glycomycetaceae</taxon>
        <taxon>Glycomyces</taxon>
    </lineage>
</organism>
<protein>
    <recommendedName>
        <fullName evidence="3">Tetratricopeptide repeat protein</fullName>
    </recommendedName>
</protein>
<accession>A0ABV7PY73</accession>
<reference evidence="2" key="1">
    <citation type="journal article" date="2019" name="Int. J. Syst. Evol. Microbiol.">
        <title>The Global Catalogue of Microorganisms (GCM) 10K type strain sequencing project: providing services to taxonomists for standard genome sequencing and annotation.</title>
        <authorList>
            <consortium name="The Broad Institute Genomics Platform"/>
            <consortium name="The Broad Institute Genome Sequencing Center for Infectious Disease"/>
            <person name="Wu L."/>
            <person name="Ma J."/>
        </authorList>
    </citation>
    <scope>NUCLEOTIDE SEQUENCE [LARGE SCALE GENOMIC DNA]</scope>
    <source>
        <strain evidence="2">CGMCC 4.7396</strain>
    </source>
</reference>
<proteinExistence type="predicted"/>
<evidence type="ECO:0000313" key="2">
    <source>
        <dbReference type="Proteomes" id="UP001595712"/>
    </source>
</evidence>
<dbReference type="EMBL" id="JBHRWO010000007">
    <property type="protein sequence ID" value="MFC3492278.1"/>
    <property type="molecule type" value="Genomic_DNA"/>
</dbReference>
<sequence>MNRSPQELRAQLDAAAALPDSLAKVSRLQDLARWVEAADDVDLRIDANLALVEALKDSPEVRNKKVNQRYIAQVARTVGLHKAHPYRFSEDQYRRLWVGFFWAALRFLEDDPTLIPGAQARELLADMADHCPPNKEFELHRMRMKLAMRAADFAEAERCERQMRSTAPYDLDRSHEAVSLGLMWATVDRHEDAVRALSVYTLGEGIDDFSRDWADPREALGQLAMSYLHLGRRDEARRAHLEGTDRERIRHGFLPVHFMFCAATGNLDRGLGLLHRHVHELCMEYIGVEMTWLYASVAALLRRVIEQGRGHERWELPKDDSAHAGLAECGGGREWTYEQFFHSMLTQAQDFADRVDDAHGTTFHGRNAHRIAYTEPVAPIWLPPGDWGRPVAIPVIEGDPGHVLDEAMRNEDETRRAQALWDTWRAAELQGLDEVAFDTQAALVETLLGLTWSASVATQLVATSERVAAGARSFVPERRSGYVALLLRAAVRLIDELAAFVPLHRIRALLEAIGRLPEASALTLFELRIRLEANANQSEKVTDLWDRASRSAAAQEAVPIAAGRAFAELERDEEAIALLEPRIGTGGVRADDLLLPYLRTGREAFAREAHESHWESSDMNDARLAGHLLFCLRHGGLDRAREFLHRNLYDYELPPGNPAAIRNHAASVLLARRLVDAGLGDEQWTWPESDHSTGGPQEWTYAEYHKEVGVDMWRRLHRMERCYGSEHLRPRILAITTAD</sequence>
<keyword evidence="2" id="KW-1185">Reference proteome</keyword>
<dbReference type="Proteomes" id="UP001595712">
    <property type="component" value="Unassembled WGS sequence"/>
</dbReference>
<comment type="caution">
    <text evidence="1">The sequence shown here is derived from an EMBL/GenBank/DDBJ whole genome shotgun (WGS) entry which is preliminary data.</text>
</comment>
<dbReference type="RefSeq" id="WP_387972609.1">
    <property type="nucleotide sequence ID" value="NZ_JBHRWO010000007.1"/>
</dbReference>
<evidence type="ECO:0000313" key="1">
    <source>
        <dbReference type="EMBL" id="MFC3492278.1"/>
    </source>
</evidence>
<gene>
    <name evidence="1" type="ORF">ACFO8M_07260</name>
</gene>